<evidence type="ECO:0000256" key="1">
    <source>
        <dbReference type="ARBA" id="ARBA00004442"/>
    </source>
</evidence>
<keyword evidence="4" id="KW-0472">Membrane</keyword>
<comment type="similarity">
    <text evidence="2">Belongs to the SusD family.</text>
</comment>
<evidence type="ECO:0000256" key="4">
    <source>
        <dbReference type="ARBA" id="ARBA00023136"/>
    </source>
</evidence>
<evidence type="ECO:0000256" key="2">
    <source>
        <dbReference type="ARBA" id="ARBA00006275"/>
    </source>
</evidence>
<feature type="signal peptide" evidence="6">
    <location>
        <begin position="1"/>
        <end position="25"/>
    </location>
</feature>
<dbReference type="SUPFAM" id="SSF48452">
    <property type="entry name" value="TPR-like"/>
    <property type="match status" value="1"/>
</dbReference>
<evidence type="ECO:0000259" key="7">
    <source>
        <dbReference type="Pfam" id="PF07980"/>
    </source>
</evidence>
<comment type="subcellular location">
    <subcellularLocation>
        <location evidence="1">Cell outer membrane</location>
    </subcellularLocation>
</comment>
<evidence type="ECO:0000256" key="5">
    <source>
        <dbReference type="ARBA" id="ARBA00023237"/>
    </source>
</evidence>
<dbReference type="AlphaFoldDB" id="A0AAN5AJ14"/>
<dbReference type="Gene3D" id="1.10.3780.10">
    <property type="entry name" value="SusD-like"/>
    <property type="match status" value="1"/>
</dbReference>
<dbReference type="InterPro" id="IPR011990">
    <property type="entry name" value="TPR-like_helical_dom_sf"/>
</dbReference>
<dbReference type="Gene3D" id="1.25.40.10">
    <property type="entry name" value="Tetratricopeptide repeat domain"/>
    <property type="match status" value="1"/>
</dbReference>
<sequence length="545" mass="60229">MMKKITGAFLAIVLMLGLDSCISDLDVTPIDPNLNTADKVYQTQDDLREGLAKIYAGFSVSGQQGPAGQGDLSGFDEGHSQYLRGLFVCQELPTEEVINGWNDGNLPKVSQMTWGDGNEFIRSFYYRAIYQVSLANEFIRQASRFVGQEGFERVPEFIAEARYLRAFSYWHALDLFGNGVPFVTEANEVGAFLPLPAGENARGPELYKYIESEALAIIGDNPEDNANVLPDAEAAVFGEADKAAAYMLLGKLYLNHAVYLGSEDNGEYQKGLQILQRLYDAGVYSLYTTDGPNYSAYEALFLADNQLTSNEIIWAFTFDGLNAKTFGGTTYIINASMGGAMDQTDYGTADAWGGNRTTPEFVDYFEVDSPNDGRALFFTEGQSKEIQNQDQFTEGYAVVKFKNKKQDGSDGSNLSEGFADTNFPVFRLADAYLMTAELEWRINGSISAASIGRINEIRTRGGASTVNSITDPKDFLLKERARELYWEGHRRTDLVRFGELVGDNYVWAFKGGIPSGTSVNSRYNLMPIPSTDVNANPNLKQNPGY</sequence>
<dbReference type="InterPro" id="IPR012944">
    <property type="entry name" value="SusD_RagB_dom"/>
</dbReference>
<keyword evidence="3 6" id="KW-0732">Signal</keyword>
<dbReference type="Proteomes" id="UP001310022">
    <property type="component" value="Unassembled WGS sequence"/>
</dbReference>
<protein>
    <submittedName>
        <fullName evidence="8">Outer membrane protein</fullName>
    </submittedName>
</protein>
<dbReference type="Gene3D" id="1.25.40.390">
    <property type="match status" value="1"/>
</dbReference>
<comment type="caution">
    <text evidence="8">The sequence shown here is derived from an EMBL/GenBank/DDBJ whole genome shotgun (WGS) entry which is preliminary data.</text>
</comment>
<proteinExistence type="inferred from homology"/>
<dbReference type="EMBL" id="BQKE01000001">
    <property type="protein sequence ID" value="GJM60429.1"/>
    <property type="molecule type" value="Genomic_DNA"/>
</dbReference>
<gene>
    <name evidence="8" type="ORF">PEDI_09810</name>
</gene>
<organism evidence="8 9">
    <name type="scientific">Persicobacter diffluens</name>
    <dbReference type="NCBI Taxonomy" id="981"/>
    <lineage>
        <taxon>Bacteria</taxon>
        <taxon>Pseudomonadati</taxon>
        <taxon>Bacteroidota</taxon>
        <taxon>Cytophagia</taxon>
        <taxon>Cytophagales</taxon>
        <taxon>Persicobacteraceae</taxon>
        <taxon>Persicobacter</taxon>
    </lineage>
</organism>
<evidence type="ECO:0000313" key="9">
    <source>
        <dbReference type="Proteomes" id="UP001310022"/>
    </source>
</evidence>
<keyword evidence="9" id="KW-1185">Reference proteome</keyword>
<evidence type="ECO:0000313" key="8">
    <source>
        <dbReference type="EMBL" id="GJM60429.1"/>
    </source>
</evidence>
<name>A0AAN5AJ14_9BACT</name>
<accession>A0AAN5AJ14</accession>
<keyword evidence="5" id="KW-0998">Cell outer membrane</keyword>
<feature type="domain" description="RagB/SusD" evidence="7">
    <location>
        <begin position="387"/>
        <end position="545"/>
    </location>
</feature>
<reference evidence="8 9" key="1">
    <citation type="submission" date="2021-12" db="EMBL/GenBank/DDBJ databases">
        <title>Genome sequencing of bacteria with rrn-lacking chromosome and rrn-plasmid.</title>
        <authorList>
            <person name="Anda M."/>
            <person name="Iwasaki W."/>
        </authorList>
    </citation>
    <scope>NUCLEOTIDE SEQUENCE [LARGE SCALE GENOMIC DNA]</scope>
    <source>
        <strain evidence="8 9">NBRC 15940</strain>
    </source>
</reference>
<evidence type="ECO:0000256" key="3">
    <source>
        <dbReference type="ARBA" id="ARBA00022729"/>
    </source>
</evidence>
<feature type="chain" id="PRO_5043012026" evidence="6">
    <location>
        <begin position="26"/>
        <end position="545"/>
    </location>
</feature>
<dbReference type="GO" id="GO:0009279">
    <property type="term" value="C:cell outer membrane"/>
    <property type="evidence" value="ECO:0007669"/>
    <property type="project" value="UniProtKB-SubCell"/>
</dbReference>
<dbReference type="Pfam" id="PF07980">
    <property type="entry name" value="SusD_RagB"/>
    <property type="match status" value="1"/>
</dbReference>
<evidence type="ECO:0000256" key="6">
    <source>
        <dbReference type="SAM" id="SignalP"/>
    </source>
</evidence>